<evidence type="ECO:0000313" key="2">
    <source>
        <dbReference type="Proteomes" id="UP000004358"/>
    </source>
</evidence>
<name>A3ZMU7_9BACT</name>
<gene>
    <name evidence="1" type="ORF">DSM3645_01125</name>
</gene>
<organism evidence="1 2">
    <name type="scientific">Blastopirellula marina DSM 3645</name>
    <dbReference type="NCBI Taxonomy" id="314230"/>
    <lineage>
        <taxon>Bacteria</taxon>
        <taxon>Pseudomonadati</taxon>
        <taxon>Planctomycetota</taxon>
        <taxon>Planctomycetia</taxon>
        <taxon>Pirellulales</taxon>
        <taxon>Pirellulaceae</taxon>
        <taxon>Blastopirellula</taxon>
    </lineage>
</organism>
<protein>
    <submittedName>
        <fullName evidence="1">Uncharacterized protein</fullName>
    </submittedName>
</protein>
<sequence length="256" mass="29588">MMDRAPAKRLEFEEFWLLDEEERRDRYGVLYTEKAQKVIVTNYAKQRLLFRNYRCWSKCEKAGFSPPDFVPYIDLNVDRCRSNLKARKFAEHELWIILSVAGFDAAQEMSQAPSALEHLDIVSLRVEDIWQKQVIAGSPSSAIRTPVEHHSRPHAALMTVLFQDPNRRKDWINLVVNYAYSLETADRSPPLVKVMTELYADAAKMVAADSDAVAALEDWSPERGGMAVALGRFAQAWNPYQLQWYFSCEAIHELEW</sequence>
<dbReference type="HOGENOM" id="CLU_1084471_0_0_0"/>
<dbReference type="STRING" id="314230.DSM3645_01125"/>
<reference evidence="1 2" key="1">
    <citation type="submission" date="2006-02" db="EMBL/GenBank/DDBJ databases">
        <authorList>
            <person name="Amann R."/>
            <person name="Ferriera S."/>
            <person name="Johnson J."/>
            <person name="Kravitz S."/>
            <person name="Halpern A."/>
            <person name="Remington K."/>
            <person name="Beeson K."/>
            <person name="Tran B."/>
            <person name="Rogers Y.-H."/>
            <person name="Friedman R."/>
            <person name="Venter J.C."/>
        </authorList>
    </citation>
    <scope>NUCLEOTIDE SEQUENCE [LARGE SCALE GENOMIC DNA]</scope>
    <source>
        <strain evidence="1 2">DSM 3645</strain>
    </source>
</reference>
<dbReference type="EMBL" id="AANZ01000002">
    <property type="protein sequence ID" value="EAQ82273.1"/>
    <property type="molecule type" value="Genomic_DNA"/>
</dbReference>
<evidence type="ECO:0000313" key="1">
    <source>
        <dbReference type="EMBL" id="EAQ82273.1"/>
    </source>
</evidence>
<comment type="caution">
    <text evidence="1">The sequence shown here is derived from an EMBL/GenBank/DDBJ whole genome shotgun (WGS) entry which is preliminary data.</text>
</comment>
<proteinExistence type="predicted"/>
<dbReference type="AlphaFoldDB" id="A3ZMU7"/>
<accession>A3ZMU7</accession>
<dbReference type="RefSeq" id="WP_002650115.1">
    <property type="nucleotide sequence ID" value="NZ_AANZ01000002.1"/>
</dbReference>
<dbReference type="Proteomes" id="UP000004358">
    <property type="component" value="Unassembled WGS sequence"/>
</dbReference>